<feature type="short sequence motif" description="GXGXXG" evidence="4">
    <location>
        <begin position="628"/>
        <end position="633"/>
    </location>
</feature>
<protein>
    <recommendedName>
        <fullName evidence="6">PNPLA domain-containing protein</fullName>
    </recommendedName>
</protein>
<evidence type="ECO:0000256" key="3">
    <source>
        <dbReference type="ARBA" id="ARBA00023098"/>
    </source>
</evidence>
<accession>A0A4W5PKB4</accession>
<evidence type="ECO:0000313" key="8">
    <source>
        <dbReference type="Proteomes" id="UP000314982"/>
    </source>
</evidence>
<feature type="active site" description="Nucleophile" evidence="4">
    <location>
        <position position="662"/>
    </location>
</feature>
<reference evidence="7" key="3">
    <citation type="submission" date="2025-09" db="UniProtKB">
        <authorList>
            <consortium name="Ensembl"/>
        </authorList>
    </citation>
    <scope>IDENTIFICATION</scope>
</reference>
<keyword evidence="3 4" id="KW-0443">Lipid metabolism</keyword>
<evidence type="ECO:0000256" key="5">
    <source>
        <dbReference type="SAM" id="MobiDB-lite"/>
    </source>
</evidence>
<feature type="compositionally biased region" description="Basic and acidic residues" evidence="5">
    <location>
        <begin position="398"/>
        <end position="414"/>
    </location>
</feature>
<dbReference type="Pfam" id="PF01734">
    <property type="entry name" value="Patatin"/>
    <property type="match status" value="1"/>
</dbReference>
<dbReference type="AlphaFoldDB" id="A0A4W5PKB4"/>
<feature type="compositionally biased region" description="Polar residues" evidence="5">
    <location>
        <begin position="216"/>
        <end position="226"/>
    </location>
</feature>
<keyword evidence="8" id="KW-1185">Reference proteome</keyword>
<reference evidence="8" key="1">
    <citation type="submission" date="2018-06" db="EMBL/GenBank/DDBJ databases">
        <title>Genome assembly of Danube salmon.</title>
        <authorList>
            <person name="Macqueen D.J."/>
            <person name="Gundappa M.K."/>
        </authorList>
    </citation>
    <scope>NUCLEOTIDE SEQUENCE [LARGE SCALE GENOMIC DNA]</scope>
</reference>
<feature type="short sequence motif" description="GXSXG" evidence="4">
    <location>
        <begin position="660"/>
        <end position="664"/>
    </location>
</feature>
<dbReference type="Proteomes" id="UP000314982">
    <property type="component" value="Unassembled WGS sequence"/>
</dbReference>
<feature type="region of interest" description="Disordered" evidence="5">
    <location>
        <begin position="173"/>
        <end position="227"/>
    </location>
</feature>
<name>A0A4W5PKB4_9TELE</name>
<dbReference type="Ensembl" id="ENSHHUT00000064709.1">
    <property type="protein sequence ID" value="ENSHHUP00000062593.1"/>
    <property type="gene ID" value="ENSHHUG00000037003.1"/>
</dbReference>
<keyword evidence="1 4" id="KW-0378">Hydrolase</keyword>
<dbReference type="CDD" id="cd07211">
    <property type="entry name" value="Pat_PNPLA8"/>
    <property type="match status" value="1"/>
</dbReference>
<sequence length="957" mass="107323">MGRFLNINLCVSHLGGRTLRLYCRLRYLITILRTFPHLAKIPLALDFRSCSLPSSPLPPSFARKGTPKSLRFKHRRLTAEYLLGGGTRGVRYCQAARVYSTSSRDVLKAEAPIGVLHEDSLQEDSQTPFQLSMLCLGDYFNSLSRHINIYFKRKDVTQLSSVAGNVGFVVTTQESLGSRPQRRSESNRAARERRALEDRETTTRQPFENENDLETSDSQTETSSAPQRYGGLQLFHISSIATRFGESYSYVAHHINSSHEHLKSVFAKGSAQDVLGSTLEETLASSRVSTRRMRRKTIKTSYIESVKETEAAQLKTSAAVAQTTAIQKPAIKSADISNNWEGEAEGYLHFAQHVNRYFGAKTVTDEAELPPPQTEHLVADHMPNSRTYQQQCSNSSTSRHEQSPTGLKQEDPPIRPKSLFHISNITTSFGENYAYMANYVNSYFNGSYDAVEEEELERGPIEERRGEWEMEYGSVRVPKPQPAVSFMECLLNPSSAIPSLLGGYLRGSWAQSNQAQPASMLSEATLRRMVMGRRQAEELTRALVFSLQQAFSPEAITEVVDELNTHLIRHPGCKAVVWQEKAAVQLLRQRRSHREDQELQCVIRETLALIGYVDPVKGRGIRVLSVDGGGTRGVVPLQVLKQLEAETGKQVHQLFDYICGVSTGAVLAFMLGLARFSLEECADMYRRFGSDVFSQNPLVGTVKMGWSHSYYSTETWEMILREKMGDQVLIKTARDELSPKVSAVSAVVNWGTSPKAFIFRNYNHSPGRLSRYAGGSGYQMWQAVRASSAAPGYFQEFPLHSDIHQDGGLILNNPCALAVHESRLLWPNQPYQCVLSLGTGRYDNAKRSPGTSTSLRAKINHLICSATDTEGVHTLLDDLLAPDVYFRFNPMLSAEVSLDESSVRAMEQLQADTQLYLDRNKPKMARLCKVLGQERTALSHTKDWVSERAWEMQQSWV</sequence>
<evidence type="ECO:0000259" key="6">
    <source>
        <dbReference type="PROSITE" id="PS51635"/>
    </source>
</evidence>
<proteinExistence type="predicted"/>
<dbReference type="STRING" id="62062.ENSHHUP00000062593"/>
<evidence type="ECO:0000256" key="2">
    <source>
        <dbReference type="ARBA" id="ARBA00022963"/>
    </source>
</evidence>
<evidence type="ECO:0000256" key="1">
    <source>
        <dbReference type="ARBA" id="ARBA00022801"/>
    </source>
</evidence>
<dbReference type="GO" id="GO:0047499">
    <property type="term" value="F:calcium-independent phospholipase A2 activity"/>
    <property type="evidence" value="ECO:0007669"/>
    <property type="project" value="TreeGrafter"/>
</dbReference>
<feature type="region of interest" description="Disordered" evidence="5">
    <location>
        <begin position="387"/>
        <end position="416"/>
    </location>
</feature>
<feature type="compositionally biased region" description="Polar residues" evidence="5">
    <location>
        <begin position="387"/>
        <end position="397"/>
    </location>
</feature>
<organism evidence="7 8">
    <name type="scientific">Hucho hucho</name>
    <name type="common">huchen</name>
    <dbReference type="NCBI Taxonomy" id="62062"/>
    <lineage>
        <taxon>Eukaryota</taxon>
        <taxon>Metazoa</taxon>
        <taxon>Chordata</taxon>
        <taxon>Craniata</taxon>
        <taxon>Vertebrata</taxon>
        <taxon>Euteleostomi</taxon>
        <taxon>Actinopterygii</taxon>
        <taxon>Neopterygii</taxon>
        <taxon>Teleostei</taxon>
        <taxon>Protacanthopterygii</taxon>
        <taxon>Salmoniformes</taxon>
        <taxon>Salmonidae</taxon>
        <taxon>Salmoninae</taxon>
        <taxon>Hucho</taxon>
    </lineage>
</organism>
<dbReference type="GO" id="GO:0016042">
    <property type="term" value="P:lipid catabolic process"/>
    <property type="evidence" value="ECO:0007669"/>
    <property type="project" value="UniProtKB-UniRule"/>
</dbReference>
<feature type="short sequence motif" description="DGA/G" evidence="4">
    <location>
        <begin position="806"/>
        <end position="808"/>
    </location>
</feature>
<dbReference type="InterPro" id="IPR002641">
    <property type="entry name" value="PNPLA_dom"/>
</dbReference>
<feature type="domain" description="PNPLA" evidence="6">
    <location>
        <begin position="624"/>
        <end position="819"/>
    </location>
</feature>
<dbReference type="PANTHER" id="PTHR24185">
    <property type="entry name" value="CALCIUM-INDEPENDENT PHOSPHOLIPASE A2-GAMMA"/>
    <property type="match status" value="1"/>
</dbReference>
<dbReference type="GeneTree" id="ENSGT00940000154738"/>
<dbReference type="PROSITE" id="PS51635">
    <property type="entry name" value="PNPLA"/>
    <property type="match status" value="1"/>
</dbReference>
<reference evidence="7" key="2">
    <citation type="submission" date="2025-08" db="UniProtKB">
        <authorList>
            <consortium name="Ensembl"/>
        </authorList>
    </citation>
    <scope>IDENTIFICATION</scope>
</reference>
<dbReference type="GO" id="GO:0016020">
    <property type="term" value="C:membrane"/>
    <property type="evidence" value="ECO:0007669"/>
    <property type="project" value="TreeGrafter"/>
</dbReference>
<evidence type="ECO:0000256" key="4">
    <source>
        <dbReference type="PROSITE-ProRule" id="PRU01161"/>
    </source>
</evidence>
<evidence type="ECO:0000313" key="7">
    <source>
        <dbReference type="Ensembl" id="ENSHHUP00000062593.1"/>
    </source>
</evidence>
<dbReference type="InterPro" id="IPR016035">
    <property type="entry name" value="Acyl_Trfase/lysoPLipase"/>
</dbReference>
<dbReference type="PANTHER" id="PTHR24185:SF1">
    <property type="entry name" value="CALCIUM-INDEPENDENT PHOSPHOLIPASE A2-GAMMA"/>
    <property type="match status" value="1"/>
</dbReference>
<dbReference type="Gene3D" id="3.40.1090.10">
    <property type="entry name" value="Cytosolic phospholipase A2 catalytic domain"/>
    <property type="match status" value="1"/>
</dbReference>
<feature type="active site" description="Proton acceptor" evidence="4">
    <location>
        <position position="806"/>
    </location>
</feature>
<keyword evidence="2 4" id="KW-0442">Lipid degradation</keyword>
<feature type="compositionally biased region" description="Basic and acidic residues" evidence="5">
    <location>
        <begin position="182"/>
        <end position="202"/>
    </location>
</feature>
<dbReference type="GO" id="GO:0019369">
    <property type="term" value="P:arachidonate metabolic process"/>
    <property type="evidence" value="ECO:0007669"/>
    <property type="project" value="TreeGrafter"/>
</dbReference>
<dbReference type="SUPFAM" id="SSF52151">
    <property type="entry name" value="FabD/lysophospholipase-like"/>
    <property type="match status" value="1"/>
</dbReference>
<dbReference type="InterPro" id="IPR045217">
    <property type="entry name" value="PNPLA8-like"/>
</dbReference>